<organism evidence="1 2">
    <name type="scientific">Erythranthe guttata</name>
    <name type="common">Yellow monkey flower</name>
    <name type="synonym">Mimulus guttatus</name>
    <dbReference type="NCBI Taxonomy" id="4155"/>
    <lineage>
        <taxon>Eukaryota</taxon>
        <taxon>Viridiplantae</taxon>
        <taxon>Streptophyta</taxon>
        <taxon>Embryophyta</taxon>
        <taxon>Tracheophyta</taxon>
        <taxon>Spermatophyta</taxon>
        <taxon>Magnoliopsida</taxon>
        <taxon>eudicotyledons</taxon>
        <taxon>Gunneridae</taxon>
        <taxon>Pentapetalae</taxon>
        <taxon>asterids</taxon>
        <taxon>lamiids</taxon>
        <taxon>Lamiales</taxon>
        <taxon>Phrymaceae</taxon>
        <taxon>Erythranthe</taxon>
    </lineage>
</organism>
<name>A0A022QTS4_ERYGU</name>
<feature type="non-terminal residue" evidence="1">
    <location>
        <position position="73"/>
    </location>
</feature>
<dbReference type="Proteomes" id="UP000030748">
    <property type="component" value="Unassembled WGS sequence"/>
</dbReference>
<keyword evidence="2" id="KW-1185">Reference proteome</keyword>
<gene>
    <name evidence="1" type="ORF">MIMGU_mgv1a022431mg</name>
</gene>
<sequence>MRNQETNMGEWPINLIIGGPSLFPVSFVSRVCWGGRGRRIGSRGDAYASSLSIGFPSFPVSDEGDNGEGVRIP</sequence>
<protein>
    <submittedName>
        <fullName evidence="1">Uncharacterized protein</fullName>
    </submittedName>
</protein>
<dbReference type="AlphaFoldDB" id="A0A022QTS4"/>
<dbReference type="EMBL" id="KI631018">
    <property type="protein sequence ID" value="EYU30969.1"/>
    <property type="molecule type" value="Genomic_DNA"/>
</dbReference>
<accession>A0A022QTS4</accession>
<reference evidence="1 2" key="1">
    <citation type="journal article" date="2013" name="Proc. Natl. Acad. Sci. U.S.A.">
        <title>Fine-scale variation in meiotic recombination in Mimulus inferred from population shotgun sequencing.</title>
        <authorList>
            <person name="Hellsten U."/>
            <person name="Wright K.M."/>
            <person name="Jenkins J."/>
            <person name="Shu S."/>
            <person name="Yuan Y."/>
            <person name="Wessler S.R."/>
            <person name="Schmutz J."/>
            <person name="Willis J.H."/>
            <person name="Rokhsar D.S."/>
        </authorList>
    </citation>
    <scope>NUCLEOTIDE SEQUENCE [LARGE SCALE GENOMIC DNA]</scope>
    <source>
        <strain evidence="2">cv. DUN x IM62</strain>
    </source>
</reference>
<evidence type="ECO:0000313" key="2">
    <source>
        <dbReference type="Proteomes" id="UP000030748"/>
    </source>
</evidence>
<evidence type="ECO:0000313" key="1">
    <source>
        <dbReference type="EMBL" id="EYU30969.1"/>
    </source>
</evidence>
<proteinExistence type="predicted"/>